<sequence length="26" mass="2735">TITRKHGGVGNVARSNTVWIVGALDI</sequence>
<keyword evidence="2" id="KW-1185">Reference proteome</keyword>
<dbReference type="VEuPathDB" id="MicrosporidiaDB:H312_01492"/>
<evidence type="ECO:0000313" key="1">
    <source>
        <dbReference type="EMBL" id="KCZ81068.1"/>
    </source>
</evidence>
<proteinExistence type="predicted"/>
<gene>
    <name evidence="1" type="ORF">H312_01492</name>
</gene>
<reference evidence="1 2" key="2">
    <citation type="submission" date="2014-03" db="EMBL/GenBank/DDBJ databases">
        <title>The Genome Sequence of Anncaliia algerae insect isolate PRA339.</title>
        <authorList>
            <consortium name="The Broad Institute Genome Sequencing Platform"/>
            <consortium name="The Broad Institute Genome Sequencing Center for Infectious Disease"/>
            <person name="Cuomo C."/>
            <person name="Becnel J."/>
            <person name="Sanscrainte N."/>
            <person name="Walker B."/>
            <person name="Young S.K."/>
            <person name="Zeng Q."/>
            <person name="Gargeya S."/>
            <person name="Fitzgerald M."/>
            <person name="Haas B."/>
            <person name="Abouelleil A."/>
            <person name="Alvarado L."/>
            <person name="Arachchi H.M."/>
            <person name="Berlin A.M."/>
            <person name="Chapman S.B."/>
            <person name="Dewar J."/>
            <person name="Goldberg J."/>
            <person name="Griggs A."/>
            <person name="Gujja S."/>
            <person name="Hansen M."/>
            <person name="Howarth C."/>
            <person name="Imamovic A."/>
            <person name="Larimer J."/>
            <person name="McCowan C."/>
            <person name="Murphy C."/>
            <person name="Neiman D."/>
            <person name="Pearson M."/>
            <person name="Priest M."/>
            <person name="Roberts A."/>
            <person name="Saif S."/>
            <person name="Shea T."/>
            <person name="Sisk P."/>
            <person name="Sykes S."/>
            <person name="Wortman J."/>
            <person name="Nusbaum C."/>
            <person name="Birren B."/>
        </authorList>
    </citation>
    <scope>NUCLEOTIDE SEQUENCE [LARGE SCALE GENOMIC DNA]</scope>
    <source>
        <strain evidence="1 2">PRA339</strain>
    </source>
</reference>
<feature type="non-terminal residue" evidence="1">
    <location>
        <position position="1"/>
    </location>
</feature>
<reference evidence="2" key="1">
    <citation type="submission" date="2013-02" db="EMBL/GenBank/DDBJ databases">
        <authorList>
            <consortium name="The Broad Institute Genome Sequencing Platform"/>
            <person name="Cuomo C."/>
            <person name="Becnel J."/>
            <person name="Sanscrainte N."/>
            <person name="Walker B."/>
            <person name="Young S.K."/>
            <person name="Zeng Q."/>
            <person name="Gargeya S."/>
            <person name="Fitzgerald M."/>
            <person name="Haas B."/>
            <person name="Abouelleil A."/>
            <person name="Alvarado L."/>
            <person name="Arachchi H.M."/>
            <person name="Berlin A.M."/>
            <person name="Chapman S.B."/>
            <person name="Dewar J."/>
            <person name="Goldberg J."/>
            <person name="Griggs A."/>
            <person name="Gujja S."/>
            <person name="Hansen M."/>
            <person name="Howarth C."/>
            <person name="Imamovic A."/>
            <person name="Larimer J."/>
            <person name="McCowan C."/>
            <person name="Murphy C."/>
            <person name="Neiman D."/>
            <person name="Pearson M."/>
            <person name="Priest M."/>
            <person name="Roberts A."/>
            <person name="Saif S."/>
            <person name="Shea T."/>
            <person name="Sisk P."/>
            <person name="Sykes S."/>
            <person name="Wortman J."/>
            <person name="Nusbaum C."/>
            <person name="Birren B."/>
        </authorList>
    </citation>
    <scope>NUCLEOTIDE SEQUENCE [LARGE SCALE GENOMIC DNA]</scope>
    <source>
        <strain evidence="2">PRA339</strain>
    </source>
</reference>
<accession>A0A059F1E0</accession>
<dbReference type="AlphaFoldDB" id="A0A059F1E0"/>
<organism evidence="1 2">
    <name type="scientific">Anncaliia algerae PRA339</name>
    <dbReference type="NCBI Taxonomy" id="1288291"/>
    <lineage>
        <taxon>Eukaryota</taxon>
        <taxon>Fungi</taxon>
        <taxon>Fungi incertae sedis</taxon>
        <taxon>Microsporidia</taxon>
        <taxon>Tubulinosematoidea</taxon>
        <taxon>Tubulinosematidae</taxon>
        <taxon>Anncaliia</taxon>
    </lineage>
</organism>
<dbReference type="HOGENOM" id="CLU_3418520_0_0_1"/>
<name>A0A059F1E0_9MICR</name>
<evidence type="ECO:0000313" key="2">
    <source>
        <dbReference type="Proteomes" id="UP000030655"/>
    </source>
</evidence>
<dbReference type="Proteomes" id="UP000030655">
    <property type="component" value="Unassembled WGS sequence"/>
</dbReference>
<dbReference type="EMBL" id="KK365151">
    <property type="protein sequence ID" value="KCZ81068.1"/>
    <property type="molecule type" value="Genomic_DNA"/>
</dbReference>
<protein>
    <submittedName>
        <fullName evidence="1">Uncharacterized protein</fullName>
    </submittedName>
</protein>